<dbReference type="GO" id="GO:0042276">
    <property type="term" value="P:error-prone translesion synthesis"/>
    <property type="evidence" value="ECO:0007669"/>
    <property type="project" value="TreeGrafter"/>
</dbReference>
<dbReference type="Gene3D" id="1.10.132.60">
    <property type="entry name" value="DNA polymerase family B, C-terminal domain"/>
    <property type="match status" value="1"/>
</dbReference>
<feature type="domain" description="DNA polymerase delta/zeta catalytic subunit N-terminal" evidence="12">
    <location>
        <begin position="88"/>
        <end position="149"/>
    </location>
</feature>
<dbReference type="InterPro" id="IPR006134">
    <property type="entry name" value="DNA-dir_DNA_pol_B_multi_dom"/>
</dbReference>
<evidence type="ECO:0000256" key="9">
    <source>
        <dbReference type="RuleBase" id="RU000442"/>
    </source>
</evidence>
<evidence type="ECO:0000313" key="14">
    <source>
        <dbReference type="EMBL" id="KAH9502153.1"/>
    </source>
</evidence>
<dbReference type="InterPro" id="IPR006172">
    <property type="entry name" value="DNA-dir_DNA_pol_B"/>
</dbReference>
<dbReference type="EMBL" id="ASGP02000006">
    <property type="protein sequence ID" value="KAH9502153.1"/>
    <property type="molecule type" value="Genomic_DNA"/>
</dbReference>
<dbReference type="EC" id="2.7.7.7" evidence="9"/>
<dbReference type="SMART" id="SM00486">
    <property type="entry name" value="POLBc"/>
    <property type="match status" value="1"/>
</dbReference>
<dbReference type="Pfam" id="PF03104">
    <property type="entry name" value="DNA_pol_B_exo1"/>
    <property type="match status" value="1"/>
</dbReference>
<dbReference type="PANTHER" id="PTHR45812">
    <property type="entry name" value="DNA POLYMERASE ZETA CATALYTIC SUBUNIT"/>
    <property type="match status" value="1"/>
</dbReference>
<sequence length="1409" mass="165121">MNIVHGHNCFRITFFHIDSYITKPDLVLDETYSNFRKRNINLATIIRVFGTTDDGISTCIHIHQHFPHLTIRREDLFECYRIESTKESTIDYTAILDVFVKDLENSLSQFVDSRSQDEIQIINVEPHDSFSFYGYHDRPETFYRIYFTTYWMANQAKNSLESGMINGYKFVCYNFLEFLLQFYIDRHVYLNTLTFKQITFRKHRSSNVYEDIDCIRDRQFTTVAKILSYNDLIITSTCQFECDALADDIMIVERQPLFPSNELFNPSMPGIISLWNRQFQRSSPEEFQSLLNVLQSRNSIHYSSHQFQLKRHHIFDINPNIPQLDGPTDSEDVNYYLFNGKQIHFDPKQFQKGIVCAPRLNPQSGNFPILKFMDKSPGNIPLIMERSHLTTISNSETKLKLFESIERKINTFNRTSDYMEKLKSRLKTYRLSNPILETDTDTDINRPKSTSCPLKLHFKNKCNVPKISFPESTITRKRRNPFDKNPAIQDIQLDNLITDSNLMMMANSFSTTIHTMNSSLMVDSNQFEVTKSNELSIRSNHFEWIQYPHLTIMSMELHARIRSNLTPDPNYDPIQMIMFTIHWESIHDSSSAQKPYMAAIIVDKPDVKNVEHCLKLKNRSINIDYVQSEFDLFFRFSRYVQQSDPDIVLGYVVDTQSWGYLLQRAIILGFQIGPMFSRVINTFQSKGNSAGGQNESPSLVGRIVLNTWHLLQHELALRSYTIENVYHHLFGMTMSKLSNESLGQLWESASDLILEYYLQRTLGSMRILNHLNYIRRTFDLSCAFGMPFLDVIERGTQFRVESMLLPLCRQANYLPLRFSKHFIRLQRAPQYISLIYEPDIRIHSEPVAILDFQSLYPSLIIAHNYCYSTCLGRLQNIISKDDTFGCYKLKNQQQILDGLSDDQIHISENGVVFVQRNVRQGILPKMLEEILNTRILIKRELKNVDRKLKNPELSRSERKRLQALLNELDNSQLAMKLISNVTYGYTSANFSGRMPCIEIADSIVSKGRQTLEEVITFINQWGQKSGSKVKVIYGDTDSVFISFPGHSLSAAFEMANFFITEINRRQPYPICLKLEKIYQPCIIMAKKRYCGYAFDSATDQARFDAKGIETIRRDGCPLTGKIMERCIRILFDSNGNIESLKPYLQHQFDRILSDRISQLSDFIFSRQFAGLKNYRNGDVIPACIIARKRMQIDPLDEPKFKERVAYVVIDDGDEKRRIADLVRQPFDLLADETLRLNGHHYIRSAIIVPMIRVLDSIFRQSEKCLNDWYEECRIRNKRNRQNLMVGQQLMQQLQQNHQEEFNLMMNNDYWQQQQQRRILTTNVYLEPLIQIMDSIRNVRFKLKNYEQQCCHCMQFDWNHIFKSNSSKHPCKVETCRSLYGYHQCKRDFHYLLFLQQTLLNKSTTTTNLF</sequence>
<dbReference type="SUPFAM" id="SSF56672">
    <property type="entry name" value="DNA/RNA polymerases"/>
    <property type="match status" value="1"/>
</dbReference>
<dbReference type="GO" id="GO:0016035">
    <property type="term" value="C:zeta DNA polymerase complex"/>
    <property type="evidence" value="ECO:0007669"/>
    <property type="project" value="InterPro"/>
</dbReference>
<keyword evidence="6 9" id="KW-0239">DNA-directed DNA polymerase</keyword>
<dbReference type="GO" id="GO:0000166">
    <property type="term" value="F:nucleotide binding"/>
    <property type="evidence" value="ECO:0007669"/>
    <property type="project" value="InterPro"/>
</dbReference>
<evidence type="ECO:0000256" key="7">
    <source>
        <dbReference type="ARBA" id="ARBA00023204"/>
    </source>
</evidence>
<dbReference type="InterPro" id="IPR036397">
    <property type="entry name" value="RNaseH_sf"/>
</dbReference>
<dbReference type="InterPro" id="IPR030559">
    <property type="entry name" value="PolZ_Rev3"/>
</dbReference>
<dbReference type="Pfam" id="PF24055">
    <property type="entry name" value="POL3_N"/>
    <property type="match status" value="1"/>
</dbReference>
<comment type="catalytic activity">
    <reaction evidence="8 9">
        <text>DNA(n) + a 2'-deoxyribonucleoside 5'-triphosphate = DNA(n+1) + diphosphate</text>
        <dbReference type="Rhea" id="RHEA:22508"/>
        <dbReference type="Rhea" id="RHEA-COMP:17339"/>
        <dbReference type="Rhea" id="RHEA-COMP:17340"/>
        <dbReference type="ChEBI" id="CHEBI:33019"/>
        <dbReference type="ChEBI" id="CHEBI:61560"/>
        <dbReference type="ChEBI" id="CHEBI:173112"/>
        <dbReference type="EC" id="2.7.7.7"/>
    </reaction>
</comment>
<dbReference type="InterPro" id="IPR006133">
    <property type="entry name" value="DNA-dir_DNA_pol_B_exonuc"/>
</dbReference>
<keyword evidence="9" id="KW-0235">DNA replication</keyword>
<keyword evidence="3 9" id="KW-0548">Nucleotidyltransferase</keyword>
<evidence type="ECO:0000256" key="1">
    <source>
        <dbReference type="ARBA" id="ARBA00005755"/>
    </source>
</evidence>
<dbReference type="InterPro" id="IPR056435">
    <property type="entry name" value="DPOD/Z_N"/>
</dbReference>
<dbReference type="Gene3D" id="3.90.1600.10">
    <property type="entry name" value="Palm domain of DNA polymerase"/>
    <property type="match status" value="1"/>
</dbReference>
<dbReference type="GO" id="GO:0005634">
    <property type="term" value="C:nucleus"/>
    <property type="evidence" value="ECO:0007669"/>
    <property type="project" value="TreeGrafter"/>
</dbReference>
<dbReference type="GO" id="GO:0003887">
    <property type="term" value="F:DNA-directed DNA polymerase activity"/>
    <property type="evidence" value="ECO:0007669"/>
    <property type="project" value="UniProtKB-KW"/>
</dbReference>
<dbReference type="Pfam" id="PF00136">
    <property type="entry name" value="DNA_pol_B"/>
    <property type="match status" value="1"/>
</dbReference>
<dbReference type="InterPro" id="IPR017964">
    <property type="entry name" value="DNA-dir_DNA_pol_B_CS"/>
</dbReference>
<dbReference type="Gene3D" id="1.10.287.690">
    <property type="entry name" value="Helix hairpin bin"/>
    <property type="match status" value="1"/>
</dbReference>
<protein>
    <recommendedName>
        <fullName evidence="9">DNA polymerase</fullName>
        <ecNumber evidence="9">2.7.7.7</ecNumber>
    </recommendedName>
</protein>
<accession>A0A922HSW3</accession>
<evidence type="ECO:0000256" key="3">
    <source>
        <dbReference type="ARBA" id="ARBA00022695"/>
    </source>
</evidence>
<evidence type="ECO:0000259" key="11">
    <source>
        <dbReference type="Pfam" id="PF03104"/>
    </source>
</evidence>
<dbReference type="PANTHER" id="PTHR45812:SF1">
    <property type="entry name" value="DNA POLYMERASE ZETA CATALYTIC SUBUNIT"/>
    <property type="match status" value="1"/>
</dbReference>
<dbReference type="Pfam" id="PF24065">
    <property type="entry name" value="REV3_N"/>
    <property type="match status" value="1"/>
</dbReference>
<keyword evidence="5" id="KW-0227">DNA damage</keyword>
<dbReference type="InterPro" id="IPR056447">
    <property type="entry name" value="REV3_N"/>
</dbReference>
<evidence type="ECO:0000256" key="4">
    <source>
        <dbReference type="ARBA" id="ARBA00022723"/>
    </source>
</evidence>
<dbReference type="CDD" id="cd05778">
    <property type="entry name" value="DNA_polB_zeta_exo"/>
    <property type="match status" value="1"/>
</dbReference>
<dbReference type="InterPro" id="IPR043502">
    <property type="entry name" value="DNA/RNA_pol_sf"/>
</dbReference>
<feature type="domain" description="DNA-directed DNA polymerase family B multifunctional" evidence="10">
    <location>
        <begin position="787"/>
        <end position="1257"/>
    </location>
</feature>
<evidence type="ECO:0000256" key="5">
    <source>
        <dbReference type="ARBA" id="ARBA00022763"/>
    </source>
</evidence>
<evidence type="ECO:0000259" key="13">
    <source>
        <dbReference type="Pfam" id="PF24065"/>
    </source>
</evidence>
<dbReference type="GO" id="GO:0006260">
    <property type="term" value="P:DNA replication"/>
    <property type="evidence" value="ECO:0007669"/>
    <property type="project" value="UniProtKB-KW"/>
</dbReference>
<evidence type="ECO:0000259" key="10">
    <source>
        <dbReference type="Pfam" id="PF00136"/>
    </source>
</evidence>
<reference evidence="14" key="1">
    <citation type="submission" date="2013-05" db="EMBL/GenBank/DDBJ databases">
        <authorList>
            <person name="Yim A.K.Y."/>
            <person name="Chan T.F."/>
            <person name="Ji K.M."/>
            <person name="Liu X.Y."/>
            <person name="Zhou J.W."/>
            <person name="Li R.Q."/>
            <person name="Yang K.Y."/>
            <person name="Li J."/>
            <person name="Li M."/>
            <person name="Law P.T.W."/>
            <person name="Wu Y.L."/>
            <person name="Cai Z.L."/>
            <person name="Qin H."/>
            <person name="Bao Y."/>
            <person name="Leung R.K.K."/>
            <person name="Ng P.K.S."/>
            <person name="Zou J."/>
            <person name="Zhong X.J."/>
            <person name="Ran P.X."/>
            <person name="Zhong N.S."/>
            <person name="Liu Z.G."/>
            <person name="Tsui S.K.W."/>
        </authorList>
    </citation>
    <scope>NUCLEOTIDE SEQUENCE</scope>
    <source>
        <strain evidence="14">Derf</strain>
        <tissue evidence="14">Whole organism</tissue>
    </source>
</reference>
<evidence type="ECO:0000256" key="8">
    <source>
        <dbReference type="ARBA" id="ARBA00049244"/>
    </source>
</evidence>
<keyword evidence="2 9" id="KW-0808">Transferase</keyword>
<dbReference type="InterPro" id="IPR012337">
    <property type="entry name" value="RNaseH-like_sf"/>
</dbReference>
<dbReference type="SUPFAM" id="SSF53098">
    <property type="entry name" value="Ribonuclease H-like"/>
    <property type="match status" value="1"/>
</dbReference>
<gene>
    <name evidence="14" type="primary">REV3L_2</name>
    <name evidence="14" type="ORF">DERF_012942</name>
</gene>
<evidence type="ECO:0000259" key="12">
    <source>
        <dbReference type="Pfam" id="PF24055"/>
    </source>
</evidence>
<feature type="domain" description="DNA polymerase zeta catalytic subunit N-terminal" evidence="13">
    <location>
        <begin position="10"/>
        <end position="63"/>
    </location>
</feature>
<dbReference type="InterPro" id="IPR023211">
    <property type="entry name" value="DNA_pol_palm_dom_sf"/>
</dbReference>
<dbReference type="GO" id="GO:0046872">
    <property type="term" value="F:metal ion binding"/>
    <property type="evidence" value="ECO:0007669"/>
    <property type="project" value="UniProtKB-KW"/>
</dbReference>
<evidence type="ECO:0000313" key="15">
    <source>
        <dbReference type="Proteomes" id="UP000790347"/>
    </source>
</evidence>
<reference evidence="14" key="2">
    <citation type="journal article" date="2022" name="Res Sq">
        <title>Comparative Genomics Reveals Insights into the Divergent Evolution of Astigmatic Mites and Household Pest Adaptations.</title>
        <authorList>
            <person name="Xiong Q."/>
            <person name="Wan A.T.-Y."/>
            <person name="Liu X.-Y."/>
            <person name="Fung C.S.-H."/>
            <person name="Xiao X."/>
            <person name="Malainual N."/>
            <person name="Hou J."/>
            <person name="Wang L."/>
            <person name="Wang M."/>
            <person name="Yang K."/>
            <person name="Cui Y."/>
            <person name="Leung E."/>
            <person name="Nong W."/>
            <person name="Shin S.-K."/>
            <person name="Au S."/>
            <person name="Jeong K.Y."/>
            <person name="Chew F.T."/>
            <person name="Hui J."/>
            <person name="Leung T.F."/>
            <person name="Tungtrongchitr A."/>
            <person name="Zhong N."/>
            <person name="Liu Z."/>
            <person name="Tsui S."/>
        </authorList>
    </citation>
    <scope>NUCLEOTIDE SEQUENCE</scope>
    <source>
        <strain evidence="14">Derf</strain>
        <tissue evidence="14">Whole organism</tissue>
    </source>
</reference>
<name>A0A922HSW3_DERFA</name>
<feature type="domain" description="DNA-directed DNA polymerase family B exonuclease" evidence="11">
    <location>
        <begin position="507"/>
        <end position="725"/>
    </location>
</feature>
<dbReference type="InterPro" id="IPR042087">
    <property type="entry name" value="DNA_pol_B_thumb"/>
</dbReference>
<comment type="caution">
    <text evidence="14">The sequence shown here is derived from an EMBL/GenBank/DDBJ whole genome shotgun (WGS) entry which is preliminary data.</text>
</comment>
<keyword evidence="15" id="KW-1185">Reference proteome</keyword>
<dbReference type="Proteomes" id="UP000790347">
    <property type="component" value="Unassembled WGS sequence"/>
</dbReference>
<evidence type="ECO:0000256" key="6">
    <source>
        <dbReference type="ARBA" id="ARBA00022932"/>
    </source>
</evidence>
<dbReference type="GO" id="GO:0000724">
    <property type="term" value="P:double-strand break repair via homologous recombination"/>
    <property type="evidence" value="ECO:0007669"/>
    <property type="project" value="TreeGrafter"/>
</dbReference>
<keyword evidence="7" id="KW-0234">DNA repair</keyword>
<dbReference type="Gene3D" id="3.30.342.10">
    <property type="entry name" value="DNA Polymerase, chain B, domain 1"/>
    <property type="match status" value="1"/>
</dbReference>
<dbReference type="GO" id="GO:0003677">
    <property type="term" value="F:DNA binding"/>
    <property type="evidence" value="ECO:0007669"/>
    <property type="project" value="UniProtKB-KW"/>
</dbReference>
<keyword evidence="9" id="KW-0238">DNA-binding</keyword>
<dbReference type="Gene3D" id="3.30.420.10">
    <property type="entry name" value="Ribonuclease H-like superfamily/Ribonuclease H"/>
    <property type="match status" value="1"/>
</dbReference>
<dbReference type="PROSITE" id="PS00116">
    <property type="entry name" value="DNA_POLYMERASE_B"/>
    <property type="match status" value="1"/>
</dbReference>
<keyword evidence="4" id="KW-0479">Metal-binding</keyword>
<evidence type="ECO:0000256" key="2">
    <source>
        <dbReference type="ARBA" id="ARBA00022679"/>
    </source>
</evidence>
<organism evidence="14 15">
    <name type="scientific">Dermatophagoides farinae</name>
    <name type="common">American house dust mite</name>
    <dbReference type="NCBI Taxonomy" id="6954"/>
    <lineage>
        <taxon>Eukaryota</taxon>
        <taxon>Metazoa</taxon>
        <taxon>Ecdysozoa</taxon>
        <taxon>Arthropoda</taxon>
        <taxon>Chelicerata</taxon>
        <taxon>Arachnida</taxon>
        <taxon>Acari</taxon>
        <taxon>Acariformes</taxon>
        <taxon>Sarcoptiformes</taxon>
        <taxon>Astigmata</taxon>
        <taxon>Psoroptidia</taxon>
        <taxon>Analgoidea</taxon>
        <taxon>Pyroglyphidae</taxon>
        <taxon>Dermatophagoidinae</taxon>
        <taxon>Dermatophagoides</taxon>
    </lineage>
</organism>
<dbReference type="PRINTS" id="PR00106">
    <property type="entry name" value="DNAPOLB"/>
</dbReference>
<proteinExistence type="inferred from homology"/>
<comment type="similarity">
    <text evidence="1 9">Belongs to the DNA polymerase type-B family.</text>
</comment>